<proteinExistence type="predicted"/>
<gene>
    <name evidence="3" type="ORF">GCM10009038_36620</name>
</gene>
<keyword evidence="4" id="KW-1185">Reference proteome</keyword>
<name>A0ABQ3EEZ2_9GAMM</name>
<evidence type="ECO:0000313" key="4">
    <source>
        <dbReference type="Proteomes" id="UP000646745"/>
    </source>
</evidence>
<reference evidence="4" key="1">
    <citation type="journal article" date="2019" name="Int. J. Syst. Evol. Microbiol.">
        <title>The Global Catalogue of Microorganisms (GCM) 10K type strain sequencing project: providing services to taxonomists for standard genome sequencing and annotation.</title>
        <authorList>
            <consortium name="The Broad Institute Genomics Platform"/>
            <consortium name="The Broad Institute Genome Sequencing Center for Infectious Disease"/>
            <person name="Wu L."/>
            <person name="Ma J."/>
        </authorList>
    </citation>
    <scope>NUCLEOTIDE SEQUENCE [LARGE SCALE GENOMIC DNA]</scope>
    <source>
        <strain evidence="4">KCTC 32998</strain>
    </source>
</reference>
<keyword evidence="2" id="KW-0812">Transmembrane</keyword>
<protein>
    <submittedName>
        <fullName evidence="3">Uncharacterized protein</fullName>
    </submittedName>
</protein>
<sequence>MGWLSQYSAAVSALVSVATVFVWMFYAQILYRNYARVRRPRVIINRGGGSGLSAHCLISNMSSEPIFVSHVIAILRTAQGEFAANVIDRTLAERPPAAREAQRPSQDSSACAPASAHAGTEHNLANRQGPMNPGEYHPIGTFEQIIAAIGHDRSVNVDPLAQPSLTDFKELEIRLVAIYGSEDDAIGASRSFAFVHDTAPVDDMKVRCCLKPLRIDTHRYANRLQRRRVARWIRDADQY</sequence>
<dbReference type="RefSeq" id="WP_189446197.1">
    <property type="nucleotide sequence ID" value="NZ_BMZI01000010.1"/>
</dbReference>
<dbReference type="Proteomes" id="UP000646745">
    <property type="component" value="Unassembled WGS sequence"/>
</dbReference>
<accession>A0ABQ3EEZ2</accession>
<evidence type="ECO:0000313" key="3">
    <source>
        <dbReference type="EMBL" id="GHB34218.1"/>
    </source>
</evidence>
<feature type="region of interest" description="Disordered" evidence="1">
    <location>
        <begin position="94"/>
        <end position="135"/>
    </location>
</feature>
<organism evidence="3 4">
    <name type="scientific">Salinicola rhizosphaerae</name>
    <dbReference type="NCBI Taxonomy" id="1443141"/>
    <lineage>
        <taxon>Bacteria</taxon>
        <taxon>Pseudomonadati</taxon>
        <taxon>Pseudomonadota</taxon>
        <taxon>Gammaproteobacteria</taxon>
        <taxon>Oceanospirillales</taxon>
        <taxon>Halomonadaceae</taxon>
        <taxon>Salinicola</taxon>
    </lineage>
</organism>
<comment type="caution">
    <text evidence="3">The sequence shown here is derived from an EMBL/GenBank/DDBJ whole genome shotgun (WGS) entry which is preliminary data.</text>
</comment>
<keyword evidence="2" id="KW-0472">Membrane</keyword>
<dbReference type="EMBL" id="BMZI01000010">
    <property type="protein sequence ID" value="GHB34218.1"/>
    <property type="molecule type" value="Genomic_DNA"/>
</dbReference>
<evidence type="ECO:0000256" key="1">
    <source>
        <dbReference type="SAM" id="MobiDB-lite"/>
    </source>
</evidence>
<evidence type="ECO:0000256" key="2">
    <source>
        <dbReference type="SAM" id="Phobius"/>
    </source>
</evidence>
<feature type="transmembrane region" description="Helical" evidence="2">
    <location>
        <begin position="6"/>
        <end position="31"/>
    </location>
</feature>
<keyword evidence="2" id="KW-1133">Transmembrane helix</keyword>